<name>A0A6C8HA74_SALET</name>
<evidence type="ECO:0000259" key="1">
    <source>
        <dbReference type="Pfam" id="PF00884"/>
    </source>
</evidence>
<dbReference type="PANTHER" id="PTHR46615:SF1">
    <property type="entry name" value="ARYLSULFATASE K"/>
    <property type="match status" value="1"/>
</dbReference>
<dbReference type="InterPro" id="IPR017850">
    <property type="entry name" value="Alkaline_phosphatase_core_sf"/>
</dbReference>
<sequence>MSNKKNLSAEETDLTRRKLLTSAGILAAGGMLSGAVKADEKCAVKAKPAWDKPFTGEIPEKLPEGYNILLVVTDQERFFPTFPFPVPGRERLMKTGVTFCNHQNTSNVCTPSRSVLYTGLHMPQTKMFDNLGLPWMPYDLDPALGTTGHMMRELGYYTAYKGKWHLTEKLEKPLPDEKDEDIDVGDIPEPELHKIMEKYGFADYHGIGDIIGHSKGGYFYDSTTTAQTINWLRCKGQPLNDQHKPWFLAVNLVNPHDVMFIDTDKEGEKVQWRGELDQDDNTLAPTQPPENELYQASWPNYPLPANRHQSFNEQGRPPAHLEYQTARAALEGQFPDEDRRWRKLLDYYFNCIRDCDTHLDRILNELDALKLTDKTIVVFTADHGELGGSHQMHGKGASVYKEQIHVPMIISHPAYPGNKKCQALTCHLDIAPTLVGLTGLPEEKQHQALGNRKGVNFSGLLSKGVNFSGLLSGLLKNPEGVAVNAVRNASLYCYGMILYTDAHYLHRVIALQRDKQKTVAQIKQEISHLHPDFSHRSGTRMINDGRYKFARYFSLREHNTPETWEDLIKYNDLELYDLKNDPDENHNLAADKQKYQDLILTMNEKLNKIIKDEIGVDDGSFMPDAAHEPWDLTIEQFNRMAKD</sequence>
<comment type="caution">
    <text evidence="2">The sequence shown here is derived from an EMBL/GenBank/DDBJ whole genome shotgun (WGS) entry which is preliminary data.</text>
</comment>
<dbReference type="SUPFAM" id="SSF53649">
    <property type="entry name" value="Alkaline phosphatase-like"/>
    <property type="match status" value="1"/>
</dbReference>
<dbReference type="Gene3D" id="3.40.720.10">
    <property type="entry name" value="Alkaline Phosphatase, subunit A"/>
    <property type="match status" value="2"/>
</dbReference>
<organism evidence="2 3">
    <name type="scientific">Salmonella enterica subsp. enterica serovar Uganda str. R8-3404</name>
    <dbReference type="NCBI Taxonomy" id="913083"/>
    <lineage>
        <taxon>Bacteria</taxon>
        <taxon>Pseudomonadati</taxon>
        <taxon>Pseudomonadota</taxon>
        <taxon>Gammaproteobacteria</taxon>
        <taxon>Enterobacterales</taxon>
        <taxon>Enterobacteriaceae</taxon>
        <taxon>Salmonella</taxon>
    </lineage>
</organism>
<evidence type="ECO:0000313" key="2">
    <source>
        <dbReference type="EMBL" id="EHC96770.1"/>
    </source>
</evidence>
<gene>
    <name evidence="2" type="ORF">LTSEUGA_0129</name>
</gene>
<dbReference type="AlphaFoldDB" id="A0A6C8HA74"/>
<dbReference type="InterPro" id="IPR006311">
    <property type="entry name" value="TAT_signal"/>
</dbReference>
<dbReference type="PANTHER" id="PTHR46615">
    <property type="entry name" value="ARYLSULFATASE K"/>
    <property type="match status" value="1"/>
</dbReference>
<keyword evidence="2" id="KW-0378">Hydrolase</keyword>
<proteinExistence type="predicted"/>
<dbReference type="Pfam" id="PF00884">
    <property type="entry name" value="Sulfatase"/>
    <property type="match status" value="1"/>
</dbReference>
<accession>A0A6C8HA74</accession>
<dbReference type="InterPro" id="IPR051849">
    <property type="entry name" value="GAG-degrading_sulfatase"/>
</dbReference>
<dbReference type="CDD" id="cd16035">
    <property type="entry name" value="sulfatase_like"/>
    <property type="match status" value="1"/>
</dbReference>
<reference evidence="2 3" key="1">
    <citation type="journal article" date="2011" name="BMC Genomics">
        <title>Genome sequencing reveals diversification of virulence factor content and possible host adaptation in distinct subpopulations of Salmonella enterica.</title>
        <authorList>
            <person name="den Bakker H.C."/>
            <person name="Moreno Switt A.I."/>
            <person name="Govoni G."/>
            <person name="Cummings C.A."/>
            <person name="Ranieri M.L."/>
            <person name="Degoricija L."/>
            <person name="Hoelzer K."/>
            <person name="Rodriguez-Rivera L.D."/>
            <person name="Brown S."/>
            <person name="Bolchacova E."/>
            <person name="Furtado M.R."/>
            <person name="Wiedmann M."/>
        </authorList>
    </citation>
    <scope>NUCLEOTIDE SEQUENCE [LARGE SCALE GENOMIC DNA]</scope>
    <source>
        <strain evidence="2 3">R8-3404</strain>
    </source>
</reference>
<dbReference type="GO" id="GO:0047753">
    <property type="term" value="F:choline-sulfatase activity"/>
    <property type="evidence" value="ECO:0007669"/>
    <property type="project" value="UniProtKB-EC"/>
</dbReference>
<dbReference type="PROSITE" id="PS51318">
    <property type="entry name" value="TAT"/>
    <property type="match status" value="1"/>
</dbReference>
<dbReference type="GO" id="GO:0015024">
    <property type="term" value="F:glucuronate-2-sulfatase activity"/>
    <property type="evidence" value="ECO:0007669"/>
    <property type="project" value="TreeGrafter"/>
</dbReference>
<dbReference type="Proteomes" id="UP000003915">
    <property type="component" value="Unassembled WGS sequence"/>
</dbReference>
<dbReference type="InterPro" id="IPR000917">
    <property type="entry name" value="Sulfatase_N"/>
</dbReference>
<protein>
    <submittedName>
        <fullName evidence="2">Choline-sulfatase</fullName>
        <ecNumber evidence="2">3.1.6.6</ecNumber>
    </submittedName>
</protein>
<dbReference type="EMBL" id="AFCV01000039">
    <property type="protein sequence ID" value="EHC96770.1"/>
    <property type="molecule type" value="Genomic_DNA"/>
</dbReference>
<feature type="domain" description="Sulfatase N-terminal" evidence="1">
    <location>
        <begin position="67"/>
        <end position="439"/>
    </location>
</feature>
<evidence type="ECO:0000313" key="3">
    <source>
        <dbReference type="Proteomes" id="UP000003915"/>
    </source>
</evidence>
<dbReference type="EC" id="3.1.6.6" evidence="2"/>
<dbReference type="GO" id="GO:0004065">
    <property type="term" value="F:arylsulfatase activity"/>
    <property type="evidence" value="ECO:0007669"/>
    <property type="project" value="TreeGrafter"/>
</dbReference>